<comment type="pathway">
    <text evidence="1">Lipid metabolism; butanoate metabolism.</text>
</comment>
<accession>A0A3N4HEL3</accession>
<dbReference type="GO" id="GO:0016616">
    <property type="term" value="F:oxidoreductase activity, acting on the CH-OH group of donors, NAD or NADP as acceptor"/>
    <property type="evidence" value="ECO:0007669"/>
    <property type="project" value="InterPro"/>
</dbReference>
<dbReference type="Proteomes" id="UP000267536">
    <property type="component" value="Unassembled WGS sequence"/>
</dbReference>
<dbReference type="InterPro" id="IPR036291">
    <property type="entry name" value="NAD(P)-bd_dom_sf"/>
</dbReference>
<dbReference type="AlphaFoldDB" id="A0A3N4HEL3"/>
<proteinExistence type="inferred from homology"/>
<feature type="domain" description="3-hydroxyacyl-CoA dehydrogenase NAD binding" evidence="5">
    <location>
        <begin position="8"/>
        <end position="179"/>
    </location>
</feature>
<dbReference type="EMBL" id="RKMH01000004">
    <property type="protein sequence ID" value="RPA64774.1"/>
    <property type="molecule type" value="Genomic_DNA"/>
</dbReference>
<name>A0A3N4HEL3_9ACTN</name>
<organism evidence="6 7">
    <name type="scientific">Gordonia oryzae</name>
    <dbReference type="NCBI Taxonomy" id="2487349"/>
    <lineage>
        <taxon>Bacteria</taxon>
        <taxon>Bacillati</taxon>
        <taxon>Actinomycetota</taxon>
        <taxon>Actinomycetes</taxon>
        <taxon>Mycobacteriales</taxon>
        <taxon>Gordoniaceae</taxon>
        <taxon>Gordonia</taxon>
    </lineage>
</organism>
<dbReference type="GO" id="GO:0070403">
    <property type="term" value="F:NAD+ binding"/>
    <property type="evidence" value="ECO:0007669"/>
    <property type="project" value="InterPro"/>
</dbReference>
<keyword evidence="3" id="KW-0560">Oxidoreductase</keyword>
<evidence type="ECO:0000256" key="2">
    <source>
        <dbReference type="ARBA" id="ARBA00009463"/>
    </source>
</evidence>
<evidence type="ECO:0000259" key="5">
    <source>
        <dbReference type="Pfam" id="PF02737"/>
    </source>
</evidence>
<reference evidence="6 7" key="1">
    <citation type="submission" date="2018-11" db="EMBL/GenBank/DDBJ databases">
        <title>Draft genome sequence of Gordonia sp. RS15-1S isolated from rice stems.</title>
        <authorList>
            <person name="Muangham S."/>
        </authorList>
    </citation>
    <scope>NUCLEOTIDE SEQUENCE [LARGE SCALE GENOMIC DNA]</scope>
    <source>
        <strain evidence="6 7">RS15-1S</strain>
    </source>
</reference>
<dbReference type="InterPro" id="IPR006108">
    <property type="entry name" value="3HC_DH_C"/>
</dbReference>
<protein>
    <submittedName>
        <fullName evidence="6">3-hydroxyacyl-CoA dehydrogenase</fullName>
    </submittedName>
</protein>
<gene>
    <name evidence="6" type="ORF">EF294_06575</name>
</gene>
<evidence type="ECO:0000256" key="3">
    <source>
        <dbReference type="ARBA" id="ARBA00023002"/>
    </source>
</evidence>
<dbReference type="SUPFAM" id="SSF51735">
    <property type="entry name" value="NAD(P)-binding Rossmann-fold domains"/>
    <property type="match status" value="1"/>
</dbReference>
<comment type="caution">
    <text evidence="6">The sequence shown here is derived from an EMBL/GenBank/DDBJ whole genome shotgun (WGS) entry which is preliminary data.</text>
</comment>
<dbReference type="InterPro" id="IPR006176">
    <property type="entry name" value="3-OHacyl-CoA_DH_NAD-bd"/>
</dbReference>
<dbReference type="Pfam" id="PF02737">
    <property type="entry name" value="3HCDH_N"/>
    <property type="match status" value="1"/>
</dbReference>
<evidence type="ECO:0000313" key="6">
    <source>
        <dbReference type="EMBL" id="RPA64774.1"/>
    </source>
</evidence>
<dbReference type="GO" id="GO:0006631">
    <property type="term" value="P:fatty acid metabolic process"/>
    <property type="evidence" value="ECO:0007669"/>
    <property type="project" value="InterPro"/>
</dbReference>
<dbReference type="SUPFAM" id="SSF48179">
    <property type="entry name" value="6-phosphogluconate dehydrogenase C-terminal domain-like"/>
    <property type="match status" value="1"/>
</dbReference>
<sequence length="309" mass="32784">MSTHNVGTVLIVGAGAIGTSWAADLLARGVSVVIAEPDEAVHAGARVRVTDYLGELGRDDAASTERLTFGTDLAEAASTADLVIEAGPERLAVKREIFDVLDRHTAPEVLLTTSSSGLLISRIAEGLTHPDRVLVAHPFNPPHLVPLVELVGGTHTSATALDQAEAFFGGIGKRTIRVGAEIPGHIVNRLQAALWREAYHLVDIGAATVADIDTAIAWGPGLRWSLLGPFATQHISGGGQGIRHVLEHLGPPMVEWWEDLGAPELSPALVDRICAGVDDELGLDDAPIRRRRDRALLELLSLKHAADLP</sequence>
<dbReference type="PANTHER" id="PTHR48075:SF5">
    <property type="entry name" value="3-HYDROXYBUTYRYL-COA DEHYDROGENASE"/>
    <property type="match status" value="1"/>
</dbReference>
<evidence type="ECO:0000259" key="4">
    <source>
        <dbReference type="Pfam" id="PF00725"/>
    </source>
</evidence>
<dbReference type="OrthoDB" id="9771883at2"/>
<dbReference type="PANTHER" id="PTHR48075">
    <property type="entry name" value="3-HYDROXYACYL-COA DEHYDROGENASE FAMILY PROTEIN"/>
    <property type="match status" value="1"/>
</dbReference>
<evidence type="ECO:0000256" key="1">
    <source>
        <dbReference type="ARBA" id="ARBA00005086"/>
    </source>
</evidence>
<dbReference type="Gene3D" id="1.10.1040.10">
    <property type="entry name" value="N-(1-d-carboxylethyl)-l-norvaline Dehydrogenase, domain 2"/>
    <property type="match status" value="1"/>
</dbReference>
<dbReference type="InterPro" id="IPR008927">
    <property type="entry name" value="6-PGluconate_DH-like_C_sf"/>
</dbReference>
<feature type="domain" description="3-hydroxyacyl-CoA dehydrogenase C-terminal" evidence="4">
    <location>
        <begin position="184"/>
        <end position="256"/>
    </location>
</feature>
<evidence type="ECO:0000313" key="7">
    <source>
        <dbReference type="Proteomes" id="UP000267536"/>
    </source>
</evidence>
<comment type="similarity">
    <text evidence="2">Belongs to the 3-hydroxyacyl-CoA dehydrogenase family.</text>
</comment>
<dbReference type="RefSeq" id="WP_123927072.1">
    <property type="nucleotide sequence ID" value="NZ_JBPSDP010000004.1"/>
</dbReference>
<dbReference type="Pfam" id="PF00725">
    <property type="entry name" value="3HCDH"/>
    <property type="match status" value="1"/>
</dbReference>
<dbReference type="Gene3D" id="3.40.50.720">
    <property type="entry name" value="NAD(P)-binding Rossmann-like Domain"/>
    <property type="match status" value="1"/>
</dbReference>
<dbReference type="InterPro" id="IPR013328">
    <property type="entry name" value="6PGD_dom2"/>
</dbReference>
<keyword evidence="7" id="KW-1185">Reference proteome</keyword>